<evidence type="ECO:0000313" key="1">
    <source>
        <dbReference type="EMBL" id="AGT08378.1"/>
    </source>
</evidence>
<reference evidence="1 2" key="1">
    <citation type="journal article" date="2014" name="BMC Genomics">
        <title>Architecture and functions of a multipartite genome of the methylotrophic bacterium Paracoccus aminophilus JCM 7686, containing primary and secondary chromids.</title>
        <authorList>
            <person name="Dziewit L."/>
            <person name="Czarnecki J."/>
            <person name="Wibberg D."/>
            <person name="Radlinska M."/>
            <person name="Mrozek P."/>
            <person name="Szymczak M."/>
            <person name="Schluter A."/>
            <person name="Puhler A."/>
            <person name="Bartosik D."/>
        </authorList>
    </citation>
    <scope>NUCLEOTIDE SEQUENCE [LARGE SCALE GENOMIC DNA]</scope>
    <source>
        <strain evidence="1">JCM 7686</strain>
    </source>
</reference>
<name>S5YAC3_PARAH</name>
<dbReference type="Proteomes" id="UP000015480">
    <property type="component" value="Chromosome"/>
</dbReference>
<proteinExistence type="predicted"/>
<dbReference type="AlphaFoldDB" id="S5YAC3"/>
<keyword evidence="2" id="KW-1185">Reference proteome</keyword>
<dbReference type="KEGG" id="pami:JCM7686_1277"/>
<organism evidence="1 2">
    <name type="scientific">Paracoccus aminophilus JCM 7686</name>
    <dbReference type="NCBI Taxonomy" id="1367847"/>
    <lineage>
        <taxon>Bacteria</taxon>
        <taxon>Pseudomonadati</taxon>
        <taxon>Pseudomonadota</taxon>
        <taxon>Alphaproteobacteria</taxon>
        <taxon>Rhodobacterales</taxon>
        <taxon>Paracoccaceae</taxon>
        <taxon>Paracoccus</taxon>
    </lineage>
</organism>
<evidence type="ECO:0000313" key="2">
    <source>
        <dbReference type="Proteomes" id="UP000015480"/>
    </source>
</evidence>
<accession>S5YAC3</accession>
<dbReference type="STRING" id="1367847.JCM7686_1277"/>
<dbReference type="HOGENOM" id="CLU_1785003_0_0_5"/>
<gene>
    <name evidence="1" type="ORF">JCM7686_1277</name>
</gene>
<dbReference type="EMBL" id="CP006650">
    <property type="protein sequence ID" value="AGT08378.1"/>
    <property type="molecule type" value="Genomic_DNA"/>
</dbReference>
<protein>
    <submittedName>
        <fullName evidence="1">Uncharacterized protein</fullName>
    </submittedName>
</protein>
<sequence>MAALILNTSDLLQLCHKSCVSFQNHLGDTVFAETLAKHSSLTTTSQRLPDAHNTRIDNVEKITGLIQEIDLISQALSDASKALYIISRSIVLMEDAQRELASYLDLDAVYKYLLRSTSDRENLNNEADLRSILSPPTESRDPDIF</sequence>